<dbReference type="SUPFAM" id="SSF57756">
    <property type="entry name" value="Retrovirus zinc finger-like domains"/>
    <property type="match status" value="1"/>
</dbReference>
<evidence type="ECO:0000259" key="2">
    <source>
        <dbReference type="SMART" id="SM00343"/>
    </source>
</evidence>
<evidence type="ECO:0000313" key="4">
    <source>
        <dbReference type="Proteomes" id="UP001497516"/>
    </source>
</evidence>
<sequence length="415" mass="45634">MDQAKDLVSSRLNGRNFPLWEFQFRVFVEGKRLFPYLDGSAKKPLASADDKEQADWAANNAQVISWLSAAVEPNIALGLRSFATAHEMWTHIFALHSQQSASCQFEVSNALALLHQGDKDIRTYYQEALHLWTEEDMLSAALLKGAVLQAMMAERQRTQLMNFIMKLHPDFEPIRASLLHRNVTSMDEVLAELLREEIRLHNQAQLDRSSSTPETVFAVGRSGKPQFQRPIPPHVECHYCREKGHVQIHCRRRNYCNYCKTSGHIVLDCPSLARRGKSTGSSPPAPSHGPTPLPAFGVQLPSVFGSSTSVPTPPPLPSGVLGAAPAASPPLLTSEALEQMVQATLQKVLPGALHSVFSVHSNASGKSSLWHLDSAAYNHMSGDRDGFMQLRPSPSIELQVANGACLPVRAIGTVE</sequence>
<dbReference type="GO" id="GO:0003676">
    <property type="term" value="F:nucleic acid binding"/>
    <property type="evidence" value="ECO:0007669"/>
    <property type="project" value="InterPro"/>
</dbReference>
<reference evidence="3 4" key="1">
    <citation type="submission" date="2024-04" db="EMBL/GenBank/DDBJ databases">
        <authorList>
            <person name="Fracassetti M."/>
        </authorList>
    </citation>
    <scope>NUCLEOTIDE SEQUENCE [LARGE SCALE GENOMIC DNA]</scope>
</reference>
<dbReference type="EMBL" id="OZ034815">
    <property type="protein sequence ID" value="CAL1367505.1"/>
    <property type="molecule type" value="Genomic_DNA"/>
</dbReference>
<name>A0AAV2D7S3_9ROSI</name>
<evidence type="ECO:0000313" key="3">
    <source>
        <dbReference type="EMBL" id="CAL1367505.1"/>
    </source>
</evidence>
<dbReference type="PANTHER" id="PTHR37610:SF77">
    <property type="entry name" value="INTEGRASE CATALYTIC DOMAIN-CONTAINING PROTEIN"/>
    <property type="match status" value="1"/>
</dbReference>
<feature type="region of interest" description="Disordered" evidence="1">
    <location>
        <begin position="274"/>
        <end position="296"/>
    </location>
</feature>
<proteinExistence type="predicted"/>
<gene>
    <name evidence="3" type="ORF">LTRI10_LOCUS11139</name>
</gene>
<protein>
    <recommendedName>
        <fullName evidence="2">CCHC-type domain-containing protein</fullName>
    </recommendedName>
</protein>
<dbReference type="Pfam" id="PF22936">
    <property type="entry name" value="Pol_BBD"/>
    <property type="match status" value="1"/>
</dbReference>
<dbReference type="InterPro" id="IPR029472">
    <property type="entry name" value="Copia-like_N"/>
</dbReference>
<dbReference type="InterPro" id="IPR036875">
    <property type="entry name" value="Znf_CCHC_sf"/>
</dbReference>
<organism evidence="3 4">
    <name type="scientific">Linum trigynum</name>
    <dbReference type="NCBI Taxonomy" id="586398"/>
    <lineage>
        <taxon>Eukaryota</taxon>
        <taxon>Viridiplantae</taxon>
        <taxon>Streptophyta</taxon>
        <taxon>Embryophyta</taxon>
        <taxon>Tracheophyta</taxon>
        <taxon>Spermatophyta</taxon>
        <taxon>Magnoliopsida</taxon>
        <taxon>eudicotyledons</taxon>
        <taxon>Gunneridae</taxon>
        <taxon>Pentapetalae</taxon>
        <taxon>rosids</taxon>
        <taxon>fabids</taxon>
        <taxon>Malpighiales</taxon>
        <taxon>Linaceae</taxon>
        <taxon>Linum</taxon>
    </lineage>
</organism>
<dbReference type="Gene3D" id="4.10.60.10">
    <property type="entry name" value="Zinc finger, CCHC-type"/>
    <property type="match status" value="1"/>
</dbReference>
<dbReference type="InterPro" id="IPR001878">
    <property type="entry name" value="Znf_CCHC"/>
</dbReference>
<dbReference type="AlphaFoldDB" id="A0AAV2D7S3"/>
<dbReference type="Pfam" id="PF14244">
    <property type="entry name" value="Retrotran_gag_3"/>
    <property type="match status" value="1"/>
</dbReference>
<keyword evidence="4" id="KW-1185">Reference proteome</keyword>
<accession>A0AAV2D7S3</accession>
<dbReference type="InterPro" id="IPR054722">
    <property type="entry name" value="PolX-like_BBD"/>
</dbReference>
<feature type="domain" description="CCHC-type" evidence="2">
    <location>
        <begin position="255"/>
        <end position="271"/>
    </location>
</feature>
<feature type="domain" description="CCHC-type" evidence="2">
    <location>
        <begin position="236"/>
        <end position="252"/>
    </location>
</feature>
<evidence type="ECO:0000256" key="1">
    <source>
        <dbReference type="SAM" id="MobiDB-lite"/>
    </source>
</evidence>
<dbReference type="Proteomes" id="UP001497516">
    <property type="component" value="Chromosome 2"/>
</dbReference>
<dbReference type="GO" id="GO:0008270">
    <property type="term" value="F:zinc ion binding"/>
    <property type="evidence" value="ECO:0007669"/>
    <property type="project" value="InterPro"/>
</dbReference>
<feature type="compositionally biased region" description="Pro residues" evidence="1">
    <location>
        <begin position="283"/>
        <end position="293"/>
    </location>
</feature>
<dbReference type="SMART" id="SM00343">
    <property type="entry name" value="ZnF_C2HC"/>
    <property type="match status" value="2"/>
</dbReference>
<dbReference type="PANTHER" id="PTHR37610">
    <property type="entry name" value="CCHC-TYPE DOMAIN-CONTAINING PROTEIN"/>
    <property type="match status" value="1"/>
</dbReference>